<dbReference type="SUPFAM" id="SSF88659">
    <property type="entry name" value="Sigma3 and sigma4 domains of RNA polymerase sigma factors"/>
    <property type="match status" value="1"/>
</dbReference>
<evidence type="ECO:0000256" key="2">
    <source>
        <dbReference type="ARBA" id="ARBA00023082"/>
    </source>
</evidence>
<dbReference type="Pfam" id="PF07638">
    <property type="entry name" value="Sigma70_ECF"/>
    <property type="match status" value="1"/>
</dbReference>
<keyword evidence="1" id="KW-0805">Transcription regulation</keyword>
<dbReference type="RefSeq" id="WP_207863531.1">
    <property type="nucleotide sequence ID" value="NZ_JAFREP010000061.1"/>
</dbReference>
<dbReference type="EMBL" id="JAFREP010000061">
    <property type="protein sequence ID" value="MBO1323378.1"/>
    <property type="molecule type" value="Genomic_DNA"/>
</dbReference>
<comment type="caution">
    <text evidence="6">The sequence shown here is derived from an EMBL/GenBank/DDBJ whole genome shotgun (WGS) entry which is preliminary data.</text>
</comment>
<keyword evidence="4" id="KW-0812">Transmembrane</keyword>
<feature type="transmembrane region" description="Helical" evidence="4">
    <location>
        <begin position="89"/>
        <end position="106"/>
    </location>
</feature>
<keyword evidence="7" id="KW-1185">Reference proteome</keyword>
<dbReference type="Gene3D" id="1.10.10.10">
    <property type="entry name" value="Winged helix-like DNA-binding domain superfamily/Winged helix DNA-binding domain"/>
    <property type="match status" value="1"/>
</dbReference>
<reference evidence="6" key="1">
    <citation type="submission" date="2021-03" db="EMBL/GenBank/DDBJ databases">
        <authorList>
            <person name="Wang G."/>
        </authorList>
    </citation>
    <scope>NUCLEOTIDE SEQUENCE</scope>
    <source>
        <strain evidence="6">KCTC 12899</strain>
    </source>
</reference>
<dbReference type="InterPro" id="IPR036388">
    <property type="entry name" value="WH-like_DNA-bd_sf"/>
</dbReference>
<feature type="domain" description="RNA polymerase sigma-70 ECF-like HTH" evidence="5">
    <location>
        <begin position="15"/>
        <end position="194"/>
    </location>
</feature>
<dbReference type="Proteomes" id="UP000664417">
    <property type="component" value="Unassembled WGS sequence"/>
</dbReference>
<name>A0A8J7QUK5_9BACT</name>
<sequence>MFSTSVDPAKCAVDDVTCLINHWRRHGDAALHHLWQEIGDDLKRLSISVWSDFLGPTAAQATLSATDLLHETFPKLLDYPLSRDFENRAQFYALVKSLMLYLLLNYRRKKGRRDRYRHPDEVTALAAPDMPALDLATLTTLEQGLQRLQKIAPRQAQIVTMRFFEDQSFQAIQDQLSLSRTTVYTDLKAALLFLRHHLDP</sequence>
<dbReference type="InterPro" id="IPR053812">
    <property type="entry name" value="HTH_Sigma70_ECF-like"/>
</dbReference>
<keyword evidence="4" id="KW-1133">Transmembrane helix</keyword>
<evidence type="ECO:0000259" key="5">
    <source>
        <dbReference type="Pfam" id="PF07638"/>
    </source>
</evidence>
<gene>
    <name evidence="6" type="ORF">J3U88_33235</name>
</gene>
<proteinExistence type="predicted"/>
<dbReference type="GO" id="GO:0016987">
    <property type="term" value="F:sigma factor activity"/>
    <property type="evidence" value="ECO:0007669"/>
    <property type="project" value="UniProtKB-KW"/>
</dbReference>
<keyword evidence="3" id="KW-0804">Transcription</keyword>
<keyword evidence="2" id="KW-0731">Sigma factor</keyword>
<dbReference type="InterPro" id="IPR039425">
    <property type="entry name" value="RNA_pol_sigma-70-like"/>
</dbReference>
<dbReference type="AlphaFoldDB" id="A0A8J7QUK5"/>
<dbReference type="PANTHER" id="PTHR43133:SF39">
    <property type="entry name" value="SIMILAR TO RNA POLYMERASE SIGMA-E FACTOR"/>
    <property type="match status" value="1"/>
</dbReference>
<evidence type="ECO:0000313" key="6">
    <source>
        <dbReference type="EMBL" id="MBO1323378.1"/>
    </source>
</evidence>
<accession>A0A8J7QUK5</accession>
<protein>
    <recommendedName>
        <fullName evidence="5">RNA polymerase sigma-70 ECF-like HTH domain-containing protein</fullName>
    </recommendedName>
</protein>
<dbReference type="InterPro" id="IPR013324">
    <property type="entry name" value="RNA_pol_sigma_r3/r4-like"/>
</dbReference>
<evidence type="ECO:0000313" key="7">
    <source>
        <dbReference type="Proteomes" id="UP000664417"/>
    </source>
</evidence>
<evidence type="ECO:0000256" key="4">
    <source>
        <dbReference type="SAM" id="Phobius"/>
    </source>
</evidence>
<keyword evidence="4" id="KW-0472">Membrane</keyword>
<evidence type="ECO:0000256" key="1">
    <source>
        <dbReference type="ARBA" id="ARBA00023015"/>
    </source>
</evidence>
<organism evidence="6 7">
    <name type="scientific">Acanthopleuribacter pedis</name>
    <dbReference type="NCBI Taxonomy" id="442870"/>
    <lineage>
        <taxon>Bacteria</taxon>
        <taxon>Pseudomonadati</taxon>
        <taxon>Acidobacteriota</taxon>
        <taxon>Holophagae</taxon>
        <taxon>Acanthopleuribacterales</taxon>
        <taxon>Acanthopleuribacteraceae</taxon>
        <taxon>Acanthopleuribacter</taxon>
    </lineage>
</organism>
<dbReference type="PANTHER" id="PTHR43133">
    <property type="entry name" value="RNA POLYMERASE ECF-TYPE SIGMA FACTO"/>
    <property type="match status" value="1"/>
</dbReference>
<evidence type="ECO:0000256" key="3">
    <source>
        <dbReference type="ARBA" id="ARBA00023163"/>
    </source>
</evidence>